<dbReference type="Gene3D" id="3.80.10.10">
    <property type="entry name" value="Ribonuclease Inhibitor"/>
    <property type="match status" value="1"/>
</dbReference>
<evidence type="ECO:0000313" key="3">
    <source>
        <dbReference type="Proteomes" id="UP000324897"/>
    </source>
</evidence>
<comment type="caution">
    <text evidence="2">The sequence shown here is derived from an EMBL/GenBank/DDBJ whole genome shotgun (WGS) entry which is preliminary data.</text>
</comment>
<dbReference type="Pfam" id="PF23247">
    <property type="entry name" value="LRR_RPS2"/>
    <property type="match status" value="1"/>
</dbReference>
<dbReference type="AlphaFoldDB" id="A0A5J9T4U4"/>
<sequence>EAVIYLMDMVESLVVHDNSSITAVTPLVRGKGDDICWNKLKWCHVEKCSKMDTVFTNNCPKVSFPEPETFWAVDLLVARSIWSKRVRRDHLQGSFGALRSVHIHFCPRLIFVLPLPWSSMCCLEILQIICCGDLTHVFPAEAEILNKIFTGPRRGVLEFPNLKHIYLYELPKLHQICEAKMFAPYLKTITVKGCWSLKRLPVTNLLSKGDRSDNCPSGLREGLVGEAGVGRQGTRPPPFPLQVTPSTIRGKGLEVETIKGCGVVPWFFVLDRALPLLSQVSTAGVFFFS</sequence>
<evidence type="ECO:0000313" key="2">
    <source>
        <dbReference type="EMBL" id="TVU06400.1"/>
    </source>
</evidence>
<accession>A0A5J9T4U4</accession>
<dbReference type="SUPFAM" id="SSF52047">
    <property type="entry name" value="RNI-like"/>
    <property type="match status" value="1"/>
</dbReference>
<dbReference type="InterPro" id="IPR032675">
    <property type="entry name" value="LRR_dom_sf"/>
</dbReference>
<name>A0A5J9T4U4_9POAL</name>
<organism evidence="2 3">
    <name type="scientific">Eragrostis curvula</name>
    <name type="common">weeping love grass</name>
    <dbReference type="NCBI Taxonomy" id="38414"/>
    <lineage>
        <taxon>Eukaryota</taxon>
        <taxon>Viridiplantae</taxon>
        <taxon>Streptophyta</taxon>
        <taxon>Embryophyta</taxon>
        <taxon>Tracheophyta</taxon>
        <taxon>Spermatophyta</taxon>
        <taxon>Magnoliopsida</taxon>
        <taxon>Liliopsida</taxon>
        <taxon>Poales</taxon>
        <taxon>Poaceae</taxon>
        <taxon>PACMAD clade</taxon>
        <taxon>Chloridoideae</taxon>
        <taxon>Eragrostideae</taxon>
        <taxon>Eragrostidinae</taxon>
        <taxon>Eragrostis</taxon>
    </lineage>
</organism>
<dbReference type="Proteomes" id="UP000324897">
    <property type="component" value="Unassembled WGS sequence"/>
</dbReference>
<protein>
    <recommendedName>
        <fullName evidence="1">Disease resistance protein At4g27190-like leucine-rich repeats domain-containing protein</fullName>
    </recommendedName>
</protein>
<feature type="non-terminal residue" evidence="2">
    <location>
        <position position="1"/>
    </location>
</feature>
<dbReference type="OrthoDB" id="581747at2759"/>
<dbReference type="InterPro" id="IPR057135">
    <property type="entry name" value="At4g27190-like_LRR"/>
</dbReference>
<dbReference type="Gramene" id="TVU06400">
    <property type="protein sequence ID" value="TVU06400"/>
    <property type="gene ID" value="EJB05_49612"/>
</dbReference>
<dbReference type="PANTHER" id="PTHR33463">
    <property type="entry name" value="NB-ARC DOMAIN-CONTAINING PROTEIN-RELATED"/>
    <property type="match status" value="1"/>
</dbReference>
<feature type="domain" description="Disease resistance protein At4g27190-like leucine-rich repeats" evidence="1">
    <location>
        <begin position="80"/>
        <end position="200"/>
    </location>
</feature>
<dbReference type="PANTHER" id="PTHR33463:SF209">
    <property type="entry name" value="DISEASE RESISTANCE PROTEIN RPS2-LIKE"/>
    <property type="match status" value="1"/>
</dbReference>
<keyword evidence="3" id="KW-1185">Reference proteome</keyword>
<evidence type="ECO:0000259" key="1">
    <source>
        <dbReference type="Pfam" id="PF23247"/>
    </source>
</evidence>
<dbReference type="InterPro" id="IPR050905">
    <property type="entry name" value="Plant_NBS-LRR"/>
</dbReference>
<dbReference type="EMBL" id="RWGY01000051">
    <property type="protein sequence ID" value="TVU06400.1"/>
    <property type="molecule type" value="Genomic_DNA"/>
</dbReference>
<reference evidence="2 3" key="1">
    <citation type="journal article" date="2019" name="Sci. Rep.">
        <title>A high-quality genome of Eragrostis curvula grass provides insights into Poaceae evolution and supports new strategies to enhance forage quality.</title>
        <authorList>
            <person name="Carballo J."/>
            <person name="Santos B.A.C.M."/>
            <person name="Zappacosta D."/>
            <person name="Garbus I."/>
            <person name="Selva J.P."/>
            <person name="Gallo C.A."/>
            <person name="Diaz A."/>
            <person name="Albertini E."/>
            <person name="Caccamo M."/>
            <person name="Echenique V."/>
        </authorList>
    </citation>
    <scope>NUCLEOTIDE SEQUENCE [LARGE SCALE GENOMIC DNA]</scope>
    <source>
        <strain evidence="3">cv. Victoria</strain>
        <tissue evidence="2">Leaf</tissue>
    </source>
</reference>
<gene>
    <name evidence="2" type="ORF">EJB05_49612</name>
</gene>
<proteinExistence type="predicted"/>